<reference evidence="1" key="1">
    <citation type="submission" date="2022-11" db="EMBL/GenBank/DDBJ databases">
        <title>Centuries of genome instability and evolution in soft-shell clam transmissible cancer (bioRxiv).</title>
        <authorList>
            <person name="Hart S.F.M."/>
            <person name="Yonemitsu M.A."/>
            <person name="Giersch R.M."/>
            <person name="Beal B.F."/>
            <person name="Arriagada G."/>
            <person name="Davis B.W."/>
            <person name="Ostrander E.A."/>
            <person name="Goff S.P."/>
            <person name="Metzger M.J."/>
        </authorList>
    </citation>
    <scope>NUCLEOTIDE SEQUENCE</scope>
    <source>
        <strain evidence="1">MELC-2E11</strain>
        <tissue evidence="1">Siphon/mantle</tissue>
    </source>
</reference>
<dbReference type="EMBL" id="CP111026">
    <property type="protein sequence ID" value="WAR28251.1"/>
    <property type="molecule type" value="Genomic_DNA"/>
</dbReference>
<organism evidence="1 2">
    <name type="scientific">Mya arenaria</name>
    <name type="common">Soft-shell clam</name>
    <dbReference type="NCBI Taxonomy" id="6604"/>
    <lineage>
        <taxon>Eukaryota</taxon>
        <taxon>Metazoa</taxon>
        <taxon>Spiralia</taxon>
        <taxon>Lophotrochozoa</taxon>
        <taxon>Mollusca</taxon>
        <taxon>Bivalvia</taxon>
        <taxon>Autobranchia</taxon>
        <taxon>Heteroconchia</taxon>
        <taxon>Euheterodonta</taxon>
        <taxon>Imparidentia</taxon>
        <taxon>Neoheterodontei</taxon>
        <taxon>Myida</taxon>
        <taxon>Myoidea</taxon>
        <taxon>Myidae</taxon>
        <taxon>Mya</taxon>
    </lineage>
</organism>
<protein>
    <submittedName>
        <fullName evidence="1">Uncharacterized protein</fullName>
    </submittedName>
</protein>
<evidence type="ECO:0000313" key="1">
    <source>
        <dbReference type="EMBL" id="WAR28251.1"/>
    </source>
</evidence>
<proteinExistence type="predicted"/>
<name>A0ABY7G5C8_MYAAR</name>
<feature type="non-terminal residue" evidence="1">
    <location>
        <position position="366"/>
    </location>
</feature>
<evidence type="ECO:0000313" key="2">
    <source>
        <dbReference type="Proteomes" id="UP001164746"/>
    </source>
</evidence>
<keyword evidence="2" id="KW-1185">Reference proteome</keyword>
<accession>A0ABY7G5C8</accession>
<sequence>MDYKTNTVDIHTTMFMTRSTGGPEANVVRVNAGRGLPVLTNTVSPARSFYVTTVVRLIKYTNQVTTTYDSQAKQKRLLFCKDHDELCCEIYALAHHRKCDNLHEIAKVVEDYNLDDGNLTQEVISAINKATTYIEKSTHALTKTKTQMSEICQQIDACKDKAMRAFDRSKEQVIKDMTETIEKEKTRQESRQLAANEARDSIDTTKSIFQAVNKDGSVTERFIVKQVLQKRLQEAKATFATLYLIDYSVDSNLHWKDNNIHQLFTCTDDICYVGVKRDNKSTNDLLIRKKCISAPVQFELMQTVNLVKTGNDKKEPLITGLDFLPEEESSHWMTITNDCEFVVSTLNDPRLARMIDREGKESNFNN</sequence>
<gene>
    <name evidence="1" type="ORF">MAR_013955</name>
</gene>
<dbReference type="Proteomes" id="UP001164746">
    <property type="component" value="Chromosome 15"/>
</dbReference>